<dbReference type="EMBL" id="RPDH01000003">
    <property type="protein sequence ID" value="RPE05354.1"/>
    <property type="molecule type" value="Genomic_DNA"/>
</dbReference>
<reference evidence="1 2" key="1">
    <citation type="submission" date="2018-11" db="EMBL/GenBank/DDBJ databases">
        <title>Chitinophaga lutea sp.nov., isolate from arsenic contaminated soil.</title>
        <authorList>
            <person name="Zong Y."/>
        </authorList>
    </citation>
    <scope>NUCLEOTIDE SEQUENCE [LARGE SCALE GENOMIC DNA]</scope>
    <source>
        <strain evidence="1 2">ZY74</strain>
    </source>
</reference>
<accession>A0A3N4Q0R4</accession>
<evidence type="ECO:0000313" key="2">
    <source>
        <dbReference type="Proteomes" id="UP000278351"/>
    </source>
</evidence>
<gene>
    <name evidence="1" type="ORF">EGT74_23480</name>
</gene>
<evidence type="ECO:0000313" key="1">
    <source>
        <dbReference type="EMBL" id="RPE05354.1"/>
    </source>
</evidence>
<protein>
    <submittedName>
        <fullName evidence="1">Uncharacterized protein</fullName>
    </submittedName>
</protein>
<proteinExistence type="predicted"/>
<dbReference type="Proteomes" id="UP000278351">
    <property type="component" value="Unassembled WGS sequence"/>
</dbReference>
<sequence>MLHEEAFDGYDHIAVGHEPAVILLAVFLFQGGDEAGDGEIDVFADLAVVEDDLVGEEVSQYCWGTAIEYIREKGITPLGHFASLLFQQGIWLSC</sequence>
<organism evidence="1 2">
    <name type="scientific">Chitinophaga lutea</name>
    <dbReference type="NCBI Taxonomy" id="2488634"/>
    <lineage>
        <taxon>Bacteria</taxon>
        <taxon>Pseudomonadati</taxon>
        <taxon>Bacteroidota</taxon>
        <taxon>Chitinophagia</taxon>
        <taxon>Chitinophagales</taxon>
        <taxon>Chitinophagaceae</taxon>
        <taxon>Chitinophaga</taxon>
    </lineage>
</organism>
<keyword evidence="2" id="KW-1185">Reference proteome</keyword>
<name>A0A3N4Q0R4_9BACT</name>
<dbReference type="AlphaFoldDB" id="A0A3N4Q0R4"/>
<comment type="caution">
    <text evidence="1">The sequence shown here is derived from an EMBL/GenBank/DDBJ whole genome shotgun (WGS) entry which is preliminary data.</text>
</comment>